<sequence>MAQAHLPSEGPKIIAHRGLCRRAPENTLAAFELAYRTGVQWLETDVDLLKDGTPILLHDATLDRTTNTSGPVSARTSQDLPAIDAGSWFSPAFAGEPLPTLASLIDFLNRTGMNCNVELKSGKESDAVPEAMIAATLPQLARLNPGIEIIVSSFNPDLLAQFHEAAPEYTIAALFKPRHLAKDWIGVAHGCGATYIHPKDHLRLPSLLPIARREGFRVGVWTVNKKARARELLGLGVESIITNKADKFLPLAVE</sequence>
<proteinExistence type="predicted"/>
<dbReference type="PANTHER" id="PTHR46211:SF14">
    <property type="entry name" value="GLYCEROPHOSPHODIESTER PHOSPHODIESTERASE"/>
    <property type="match status" value="1"/>
</dbReference>
<dbReference type="EMBL" id="QETB01000001">
    <property type="protein sequence ID" value="PWF27027.1"/>
    <property type="molecule type" value="Genomic_DNA"/>
</dbReference>
<reference evidence="3" key="1">
    <citation type="submission" date="2018-05" db="EMBL/GenBank/DDBJ databases">
        <authorList>
            <person name="Li Y."/>
        </authorList>
    </citation>
    <scope>NUCLEOTIDE SEQUENCE [LARGE SCALE GENOMIC DNA]</scope>
    <source>
        <strain evidence="3">sk1b4</strain>
    </source>
</reference>
<evidence type="ECO:0000313" key="3">
    <source>
        <dbReference type="Proteomes" id="UP000245283"/>
    </source>
</evidence>
<gene>
    <name evidence="2" type="ORF">DD236_01035</name>
</gene>
<dbReference type="AlphaFoldDB" id="A0A2V1KBX8"/>
<organism evidence="2 3">
    <name type="scientific">Ancrocorticia populi</name>
    <dbReference type="NCBI Taxonomy" id="2175228"/>
    <lineage>
        <taxon>Bacteria</taxon>
        <taxon>Bacillati</taxon>
        <taxon>Actinomycetota</taxon>
        <taxon>Actinomycetes</taxon>
        <taxon>Actinomycetales</taxon>
        <taxon>Actinomycetaceae</taxon>
        <taxon>Ancrocorticia</taxon>
    </lineage>
</organism>
<dbReference type="GO" id="GO:0006629">
    <property type="term" value="P:lipid metabolic process"/>
    <property type="evidence" value="ECO:0007669"/>
    <property type="project" value="InterPro"/>
</dbReference>
<feature type="domain" description="GP-PDE" evidence="1">
    <location>
        <begin position="11"/>
        <end position="252"/>
    </location>
</feature>
<dbReference type="PROSITE" id="PS51704">
    <property type="entry name" value="GP_PDE"/>
    <property type="match status" value="1"/>
</dbReference>
<protein>
    <submittedName>
        <fullName evidence="2">Glycerophosphoryl diester phosphodiesterase</fullName>
    </submittedName>
</protein>
<dbReference type="Gene3D" id="3.20.20.190">
    <property type="entry name" value="Phosphatidylinositol (PI) phosphodiesterase"/>
    <property type="match status" value="1"/>
</dbReference>
<accession>A0A2V1KBX8</accession>
<dbReference type="InterPro" id="IPR017946">
    <property type="entry name" value="PLC-like_Pdiesterase_TIM-brl"/>
</dbReference>
<dbReference type="OrthoDB" id="9758957at2"/>
<comment type="caution">
    <text evidence="2">The sequence shown here is derived from an EMBL/GenBank/DDBJ whole genome shotgun (WGS) entry which is preliminary data.</text>
</comment>
<dbReference type="Proteomes" id="UP000245283">
    <property type="component" value="Unassembled WGS sequence"/>
</dbReference>
<name>A0A2V1KBX8_9ACTO</name>
<dbReference type="GO" id="GO:0008081">
    <property type="term" value="F:phosphoric diester hydrolase activity"/>
    <property type="evidence" value="ECO:0007669"/>
    <property type="project" value="InterPro"/>
</dbReference>
<dbReference type="RefSeq" id="WP_109092528.1">
    <property type="nucleotide sequence ID" value="NZ_QETB01000001.1"/>
</dbReference>
<dbReference type="Pfam" id="PF03009">
    <property type="entry name" value="GDPD"/>
    <property type="match status" value="1"/>
</dbReference>
<dbReference type="PANTHER" id="PTHR46211">
    <property type="entry name" value="GLYCEROPHOSPHORYL DIESTER PHOSPHODIESTERASE"/>
    <property type="match status" value="1"/>
</dbReference>
<dbReference type="SUPFAM" id="SSF51695">
    <property type="entry name" value="PLC-like phosphodiesterases"/>
    <property type="match status" value="1"/>
</dbReference>
<dbReference type="InterPro" id="IPR030395">
    <property type="entry name" value="GP_PDE_dom"/>
</dbReference>
<evidence type="ECO:0000259" key="1">
    <source>
        <dbReference type="PROSITE" id="PS51704"/>
    </source>
</evidence>
<keyword evidence="3" id="KW-1185">Reference proteome</keyword>
<evidence type="ECO:0000313" key="2">
    <source>
        <dbReference type="EMBL" id="PWF27027.1"/>
    </source>
</evidence>